<proteinExistence type="predicted"/>
<name>A0A0F7LAC6_9VIRU</name>
<accession>A0A0F7LAC6</accession>
<organism evidence="1">
    <name type="scientific">uncultured marine virus</name>
    <dbReference type="NCBI Taxonomy" id="186617"/>
    <lineage>
        <taxon>Viruses</taxon>
        <taxon>environmental samples</taxon>
    </lineage>
</organism>
<evidence type="ECO:0000313" key="1">
    <source>
        <dbReference type="EMBL" id="AKH48488.1"/>
    </source>
</evidence>
<reference evidence="1" key="2">
    <citation type="submission" date="2015-03" db="EMBL/GenBank/DDBJ databases">
        <authorList>
            <person name="Chow C.-E.T."/>
            <person name="Winget D.M."/>
            <person name="White R.A.III."/>
            <person name="Hallam S.J."/>
            <person name="Suttle C.A."/>
        </authorList>
    </citation>
    <scope>NUCLEOTIDE SEQUENCE</scope>
    <source>
        <strain evidence="1">Oxic1_9</strain>
    </source>
</reference>
<sequence length="51" mass="6188">MLYCNVPNHLKAHQWYKIQESFDPIPLYYLLSNKQVQHYLCLALRNLLLQL</sequence>
<protein>
    <submittedName>
        <fullName evidence="1">Uncharacterized protein</fullName>
    </submittedName>
</protein>
<dbReference type="EMBL" id="KR029604">
    <property type="protein sequence ID" value="AKH48488.1"/>
    <property type="molecule type" value="Genomic_DNA"/>
</dbReference>
<reference evidence="1" key="1">
    <citation type="journal article" date="2015" name="Front. Microbiol.">
        <title>Combining genomic sequencing methods to explore viral diversity and reveal potential virus-host interactions.</title>
        <authorList>
            <person name="Chow C.E."/>
            <person name="Winget D.M."/>
            <person name="White R.A.III."/>
            <person name="Hallam S.J."/>
            <person name="Suttle C.A."/>
        </authorList>
    </citation>
    <scope>NUCLEOTIDE SEQUENCE</scope>
    <source>
        <strain evidence="1">Oxic1_9</strain>
    </source>
</reference>